<feature type="compositionally biased region" description="Basic and acidic residues" evidence="3">
    <location>
        <begin position="93"/>
        <end position="110"/>
    </location>
</feature>
<organism evidence="6 7">
    <name type="scientific">Actinacidiphila polyblastidii</name>
    <dbReference type="NCBI Taxonomy" id="3110430"/>
    <lineage>
        <taxon>Bacteria</taxon>
        <taxon>Bacillati</taxon>
        <taxon>Actinomycetota</taxon>
        <taxon>Actinomycetes</taxon>
        <taxon>Kitasatosporales</taxon>
        <taxon>Streptomycetaceae</taxon>
        <taxon>Actinacidiphila</taxon>
    </lineage>
</organism>
<dbReference type="Gene3D" id="1.10.10.1320">
    <property type="entry name" value="Anti-sigma factor, zinc-finger domain"/>
    <property type="match status" value="1"/>
</dbReference>
<dbReference type="Proteomes" id="UP001344658">
    <property type="component" value="Unassembled WGS sequence"/>
</dbReference>
<feature type="compositionally biased region" description="Low complexity" evidence="3">
    <location>
        <begin position="125"/>
        <end position="135"/>
    </location>
</feature>
<evidence type="ECO:0000256" key="3">
    <source>
        <dbReference type="SAM" id="MobiDB-lite"/>
    </source>
</evidence>
<comment type="caution">
    <text evidence="6">The sequence shown here is derived from an EMBL/GenBank/DDBJ whole genome shotgun (WGS) entry which is preliminary data.</text>
</comment>
<dbReference type="InterPro" id="IPR041916">
    <property type="entry name" value="Anti_sigma_zinc_sf"/>
</dbReference>
<keyword evidence="4" id="KW-0812">Transmembrane</keyword>
<feature type="region of interest" description="Disordered" evidence="3">
    <location>
        <begin position="200"/>
        <end position="231"/>
    </location>
</feature>
<dbReference type="RefSeq" id="WP_330792948.1">
    <property type="nucleotide sequence ID" value="NZ_JAZEWV010000002.1"/>
</dbReference>
<name>A0ABU7P5G0_9ACTN</name>
<feature type="region of interest" description="Disordered" evidence="3">
    <location>
        <begin position="1"/>
        <end position="26"/>
    </location>
</feature>
<gene>
    <name evidence="6" type="ORF">V2S66_03600</name>
</gene>
<feature type="compositionally biased region" description="Low complexity" evidence="3">
    <location>
        <begin position="202"/>
        <end position="212"/>
    </location>
</feature>
<dbReference type="EMBL" id="JAZEWV010000002">
    <property type="protein sequence ID" value="MEE4541052.1"/>
    <property type="molecule type" value="Genomic_DNA"/>
</dbReference>
<feature type="compositionally biased region" description="Basic and acidic residues" evidence="3">
    <location>
        <begin position="7"/>
        <end position="26"/>
    </location>
</feature>
<keyword evidence="2" id="KW-0804">Transcription</keyword>
<proteinExistence type="predicted"/>
<feature type="transmembrane region" description="Helical" evidence="4">
    <location>
        <begin position="143"/>
        <end position="164"/>
    </location>
</feature>
<evidence type="ECO:0000256" key="4">
    <source>
        <dbReference type="SAM" id="Phobius"/>
    </source>
</evidence>
<evidence type="ECO:0000313" key="7">
    <source>
        <dbReference type="Proteomes" id="UP001344658"/>
    </source>
</evidence>
<keyword evidence="1" id="KW-0805">Transcription regulation</keyword>
<evidence type="ECO:0000256" key="2">
    <source>
        <dbReference type="ARBA" id="ARBA00023163"/>
    </source>
</evidence>
<keyword evidence="4" id="KW-0472">Membrane</keyword>
<reference evidence="6 7" key="1">
    <citation type="submission" date="2023-12" db="EMBL/GenBank/DDBJ databases">
        <title>Streptomyces sp. V4-01.</title>
        <authorList>
            <person name="Somphong A."/>
            <person name="Phongsopitanun W."/>
        </authorList>
    </citation>
    <scope>NUCLEOTIDE SEQUENCE [LARGE SCALE GENOMIC DNA]</scope>
    <source>
        <strain evidence="6 7">V4-01</strain>
    </source>
</reference>
<evidence type="ECO:0000259" key="5">
    <source>
        <dbReference type="Pfam" id="PF13490"/>
    </source>
</evidence>
<sequence>MTSTTGEDPHPEVEEISDYSERLLPPERSAEVRAHLDGCPLCAETLESLKEIHDLLGTLPEERMPADVAGRIDAALAAEALLDSLLPHVPRGTSHDEPGSGPDRLRDVPRETSLAPGGRPPAPTGPGRTGSTRVPRGARRRRGLMVTAYAAGVLALGAAVYGIASTGSASHASLDSAKRDSGVGTPDVAASVHDLLAQQTPAAGGESAASGSDRGNTPMLEKTPHPDIAPAQPAAVPSCVLLATHRSQAPLATQREMFRGADAYLVVLPHPADSSQVDAFVVNASCTASSPGTVLFQASYPR</sequence>
<keyword evidence="4" id="KW-1133">Transmembrane helix</keyword>
<accession>A0ABU7P5G0</accession>
<protein>
    <submittedName>
        <fullName evidence="6">Zf-HC2 domain-containing protein</fullName>
    </submittedName>
</protein>
<evidence type="ECO:0000313" key="6">
    <source>
        <dbReference type="EMBL" id="MEE4541052.1"/>
    </source>
</evidence>
<dbReference type="InterPro" id="IPR027383">
    <property type="entry name" value="Znf_put"/>
</dbReference>
<feature type="region of interest" description="Disordered" evidence="3">
    <location>
        <begin position="88"/>
        <end position="140"/>
    </location>
</feature>
<evidence type="ECO:0000256" key="1">
    <source>
        <dbReference type="ARBA" id="ARBA00023015"/>
    </source>
</evidence>
<keyword evidence="7" id="KW-1185">Reference proteome</keyword>
<feature type="domain" description="Putative zinc-finger" evidence="5">
    <location>
        <begin position="14"/>
        <end position="42"/>
    </location>
</feature>
<dbReference type="Pfam" id="PF13490">
    <property type="entry name" value="zf-HC2"/>
    <property type="match status" value="1"/>
</dbReference>